<proteinExistence type="predicted"/>
<feature type="transmembrane region" description="Helical" evidence="1">
    <location>
        <begin position="12"/>
        <end position="31"/>
    </location>
</feature>
<reference evidence="2" key="1">
    <citation type="submission" date="2015-07" db="EMBL/GenBank/DDBJ databases">
        <title>MeaNS - Measles Nucleotide Surveillance Program.</title>
        <authorList>
            <person name="Tran T."/>
            <person name="Druce J."/>
        </authorList>
    </citation>
    <scope>NUCLEOTIDE SEQUENCE</scope>
    <source>
        <strain evidence="2">UCB-OBI-ISO-001</strain>
        <tissue evidence="2">Gonad</tissue>
    </source>
</reference>
<organism evidence="2">
    <name type="scientific">Octopus bimaculoides</name>
    <name type="common">California two-spotted octopus</name>
    <dbReference type="NCBI Taxonomy" id="37653"/>
    <lineage>
        <taxon>Eukaryota</taxon>
        <taxon>Metazoa</taxon>
        <taxon>Spiralia</taxon>
        <taxon>Lophotrochozoa</taxon>
        <taxon>Mollusca</taxon>
        <taxon>Cephalopoda</taxon>
        <taxon>Coleoidea</taxon>
        <taxon>Octopodiformes</taxon>
        <taxon>Octopoda</taxon>
        <taxon>Incirrata</taxon>
        <taxon>Octopodidae</taxon>
        <taxon>Octopus</taxon>
    </lineage>
</organism>
<dbReference type="EMBL" id="KQ415761">
    <property type="protein sequence ID" value="KOG00700.1"/>
    <property type="molecule type" value="Genomic_DNA"/>
</dbReference>
<gene>
    <name evidence="2" type="ORF">OCBIM_22037628mg</name>
</gene>
<evidence type="ECO:0000256" key="1">
    <source>
        <dbReference type="SAM" id="Phobius"/>
    </source>
</evidence>
<keyword evidence="1" id="KW-1133">Transmembrane helix</keyword>
<keyword evidence="1" id="KW-0812">Transmembrane</keyword>
<protein>
    <submittedName>
        <fullName evidence="2">Uncharacterized protein</fullName>
    </submittedName>
</protein>
<dbReference type="AlphaFoldDB" id="A0A0L8IGV9"/>
<keyword evidence="1" id="KW-0472">Membrane</keyword>
<name>A0A0L8IGV9_OCTBM</name>
<accession>A0A0L8IGV9</accession>
<sequence>MLKIFLPITSSLFVCLYVCMYVRTYVCMYTYTCSLPIQPPLYISLAEILSCYSLDSAHTRFFTWHSHNETNTIQMYSILSLFLSCRGCSFKTPIYRESHGNL</sequence>
<evidence type="ECO:0000313" key="2">
    <source>
        <dbReference type="EMBL" id="KOG00700.1"/>
    </source>
</evidence>